<reference evidence="2 3" key="1">
    <citation type="submission" date="2013-01" db="EMBL/GenBank/DDBJ databases">
        <authorList>
            <person name="Bench S."/>
        </authorList>
    </citation>
    <scope>NUCLEOTIDE SEQUENCE [LARGE SCALE GENOMIC DNA]</scope>
    <source>
        <strain evidence="2 3">WH 0401</strain>
    </source>
</reference>
<reference evidence="2 3" key="2">
    <citation type="submission" date="2013-09" db="EMBL/GenBank/DDBJ databases">
        <title>Whole genome comparison of six Crocosphaera watsonii strains with differing phenotypes.</title>
        <authorList>
            <person name="Bench S.R."/>
            <person name="Heller P."/>
            <person name="Frank I."/>
            <person name="Arciniega M."/>
            <person name="Shilova I.N."/>
            <person name="Zehr J.P."/>
        </authorList>
    </citation>
    <scope>NUCLEOTIDE SEQUENCE [LARGE SCALE GENOMIC DNA]</scope>
    <source>
        <strain evidence="2 3">WH 0401</strain>
    </source>
</reference>
<gene>
    <name evidence="2" type="ORF">CWATWH0401_462</name>
</gene>
<dbReference type="AlphaFoldDB" id="T2JHA8"/>
<evidence type="ECO:0000313" key="3">
    <source>
        <dbReference type="Proteomes" id="UP000018198"/>
    </source>
</evidence>
<accession>T2JHA8</accession>
<name>T2JHA8_CROWT</name>
<keyword evidence="1" id="KW-0472">Membrane</keyword>
<dbReference type="EMBL" id="CAQM01000896">
    <property type="protein sequence ID" value="CCQ64501.1"/>
    <property type="molecule type" value="Genomic_DNA"/>
</dbReference>
<evidence type="ECO:0000256" key="1">
    <source>
        <dbReference type="SAM" id="Phobius"/>
    </source>
</evidence>
<proteinExistence type="predicted"/>
<keyword evidence="1" id="KW-1133">Transmembrane helix</keyword>
<dbReference type="Proteomes" id="UP000018198">
    <property type="component" value="Unassembled WGS sequence"/>
</dbReference>
<sequence>MIESFSSSVSALVMISNWFFPGYIAWWVSEILVDSLVTL</sequence>
<evidence type="ECO:0000313" key="2">
    <source>
        <dbReference type="EMBL" id="CCQ64501.1"/>
    </source>
</evidence>
<comment type="caution">
    <text evidence="2">The sequence shown here is derived from an EMBL/GenBank/DDBJ whole genome shotgun (WGS) entry which is preliminary data.</text>
</comment>
<organism evidence="2 3">
    <name type="scientific">Crocosphaera watsonii WH 0401</name>
    <dbReference type="NCBI Taxonomy" id="555881"/>
    <lineage>
        <taxon>Bacteria</taxon>
        <taxon>Bacillati</taxon>
        <taxon>Cyanobacteriota</taxon>
        <taxon>Cyanophyceae</taxon>
        <taxon>Oscillatoriophycideae</taxon>
        <taxon>Chroococcales</taxon>
        <taxon>Aphanothecaceae</taxon>
        <taxon>Crocosphaera</taxon>
    </lineage>
</organism>
<protein>
    <submittedName>
        <fullName evidence="2">Uncharacterized protein</fullName>
    </submittedName>
</protein>
<keyword evidence="1" id="KW-0812">Transmembrane</keyword>
<feature type="transmembrane region" description="Helical" evidence="1">
    <location>
        <begin position="12"/>
        <end position="29"/>
    </location>
</feature>